<evidence type="ECO:0000313" key="1">
    <source>
        <dbReference type="EMBL" id="NXH14276.1"/>
    </source>
</evidence>
<dbReference type="AlphaFoldDB" id="A0A7K9HLE0"/>
<sequence length="70" mass="7964">TLNRIIQLQAIVELVSNKTARALELITSNKTARALELITKQQSQTRAAVHQNWLALDYLLAEEWVDGEYV</sequence>
<name>A0A7K9HLE0_9PICI</name>
<dbReference type="OrthoDB" id="8949317at2759"/>
<keyword evidence="2" id="KW-1185">Reference proteome</keyword>
<evidence type="ECO:0000313" key="2">
    <source>
        <dbReference type="Proteomes" id="UP000534107"/>
    </source>
</evidence>
<protein>
    <submittedName>
        <fullName evidence="1">ENR1 protein</fullName>
    </submittedName>
</protein>
<dbReference type="SUPFAM" id="SSF58069">
    <property type="entry name" value="Virus ectodomain"/>
    <property type="match status" value="1"/>
</dbReference>
<feature type="non-terminal residue" evidence="1">
    <location>
        <position position="70"/>
    </location>
</feature>
<reference evidence="1 2" key="1">
    <citation type="submission" date="2019-09" db="EMBL/GenBank/DDBJ databases">
        <title>Bird 10,000 Genomes (B10K) Project - Family phase.</title>
        <authorList>
            <person name="Zhang G."/>
        </authorList>
    </citation>
    <scope>NUCLEOTIDE SEQUENCE [LARGE SCALE GENOMIC DNA]</scope>
    <source>
        <strain evidence="1">B10K-DU-001-16</strain>
        <tissue evidence="1">Muscle</tissue>
    </source>
</reference>
<comment type="caution">
    <text evidence="1">The sequence shown here is derived from an EMBL/GenBank/DDBJ whole genome shotgun (WGS) entry which is preliminary data.</text>
</comment>
<proteinExistence type="predicted"/>
<accession>A0A7K9HLE0</accession>
<organism evidence="1 2">
    <name type="scientific">Bucco capensis</name>
    <name type="common">collared puffbird</name>
    <dbReference type="NCBI Taxonomy" id="135168"/>
    <lineage>
        <taxon>Eukaryota</taxon>
        <taxon>Metazoa</taxon>
        <taxon>Chordata</taxon>
        <taxon>Craniata</taxon>
        <taxon>Vertebrata</taxon>
        <taxon>Euteleostomi</taxon>
        <taxon>Archelosauria</taxon>
        <taxon>Archosauria</taxon>
        <taxon>Dinosauria</taxon>
        <taxon>Saurischia</taxon>
        <taxon>Theropoda</taxon>
        <taxon>Coelurosauria</taxon>
        <taxon>Aves</taxon>
        <taxon>Neognathae</taxon>
        <taxon>Neoaves</taxon>
        <taxon>Telluraves</taxon>
        <taxon>Coraciimorphae</taxon>
        <taxon>Piciformes</taxon>
        <taxon>Bucconidae</taxon>
        <taxon>Bucco</taxon>
    </lineage>
</organism>
<dbReference type="Gene3D" id="1.10.287.210">
    <property type="match status" value="1"/>
</dbReference>
<dbReference type="Proteomes" id="UP000534107">
    <property type="component" value="Unassembled WGS sequence"/>
</dbReference>
<dbReference type="EMBL" id="VWZO01008213">
    <property type="protein sequence ID" value="NXH14276.1"/>
    <property type="molecule type" value="Genomic_DNA"/>
</dbReference>
<gene>
    <name evidence="1" type="primary">Erv31_2</name>
    <name evidence="1" type="ORF">BUCCAP_R15722</name>
</gene>
<feature type="non-terminal residue" evidence="1">
    <location>
        <position position="1"/>
    </location>
</feature>